<keyword evidence="3" id="KW-1185">Reference proteome</keyword>
<feature type="coiled-coil region" evidence="1">
    <location>
        <begin position="82"/>
        <end position="120"/>
    </location>
</feature>
<keyword evidence="1" id="KW-0175">Coiled coil</keyword>
<proteinExistence type="predicted"/>
<dbReference type="AlphaFoldDB" id="A0AAD4QYT4"/>
<evidence type="ECO:0000313" key="2">
    <source>
        <dbReference type="EMBL" id="KAI1698854.1"/>
    </source>
</evidence>
<dbReference type="Proteomes" id="UP001201812">
    <property type="component" value="Unassembled WGS sequence"/>
</dbReference>
<gene>
    <name evidence="2" type="ORF">DdX_17652</name>
</gene>
<protein>
    <submittedName>
        <fullName evidence="2">Uncharacterized protein</fullName>
    </submittedName>
</protein>
<comment type="caution">
    <text evidence="2">The sequence shown here is derived from an EMBL/GenBank/DDBJ whole genome shotgun (WGS) entry which is preliminary data.</text>
</comment>
<organism evidence="2 3">
    <name type="scientific">Ditylenchus destructor</name>
    <dbReference type="NCBI Taxonomy" id="166010"/>
    <lineage>
        <taxon>Eukaryota</taxon>
        <taxon>Metazoa</taxon>
        <taxon>Ecdysozoa</taxon>
        <taxon>Nematoda</taxon>
        <taxon>Chromadorea</taxon>
        <taxon>Rhabditida</taxon>
        <taxon>Tylenchina</taxon>
        <taxon>Tylenchomorpha</taxon>
        <taxon>Sphaerularioidea</taxon>
        <taxon>Anguinidae</taxon>
        <taxon>Anguininae</taxon>
        <taxon>Ditylenchus</taxon>
    </lineage>
</organism>
<accession>A0AAD4QYT4</accession>
<dbReference type="EMBL" id="JAKKPZ010000201">
    <property type="protein sequence ID" value="KAI1698854.1"/>
    <property type="molecule type" value="Genomic_DNA"/>
</dbReference>
<evidence type="ECO:0000256" key="1">
    <source>
        <dbReference type="SAM" id="Coils"/>
    </source>
</evidence>
<evidence type="ECO:0000313" key="3">
    <source>
        <dbReference type="Proteomes" id="UP001201812"/>
    </source>
</evidence>
<name>A0AAD4QYT4_9BILA</name>
<reference evidence="2" key="1">
    <citation type="submission" date="2022-01" db="EMBL/GenBank/DDBJ databases">
        <title>Genome Sequence Resource for Two Populations of Ditylenchus destructor, the Migratory Endoparasitic Phytonematode.</title>
        <authorList>
            <person name="Zhang H."/>
            <person name="Lin R."/>
            <person name="Xie B."/>
        </authorList>
    </citation>
    <scope>NUCLEOTIDE SEQUENCE</scope>
    <source>
        <strain evidence="2">BazhouSP</strain>
    </source>
</reference>
<sequence length="122" mass="14442">MEYDPERVRQKLLAEETVRGEWRSDRHCESDALQLGSSKLREAKEIKTRNAKSRLEELRGITKKSSPIEYKRIGDKYVLRGVEENQKLMNIKNKKIDELNENARMLRAKLNDRIEKTVNRTE</sequence>